<protein>
    <recommendedName>
        <fullName evidence="2">Asparagine synthetase domain-containing protein</fullName>
    </recommendedName>
</protein>
<dbReference type="AlphaFoldDB" id="A0A382C1N8"/>
<dbReference type="SUPFAM" id="SSF52402">
    <property type="entry name" value="Adenine nucleotide alpha hydrolases-like"/>
    <property type="match status" value="1"/>
</dbReference>
<sequence length="385" mass="46071">MRKKSYSHFGVPSKYLKHSWSGTEAYDKFQEKSFFLKDHPEVRHLWQDWRRERIALFKTGYDFGQVLNRKTKEQYTFNTSTAHLPWQEHKYYPEVENLDVTDCLIASAERLASKGRTIDFFWSGGIDSTAALIALNEVCPKQLHVIIGHSTEYPEYYDKVVKHLDHTINEDSHVFREASPDKHVYSACGEADIIFGAIGFGKSRFYYQQFNKELSTEEKVWLIWERIREYRWAALSFRFLLEWEGDKMDMDNYMPMYCQPTIEKWVVNEHLKGPGEGLIWPYIPDNIDPPDEIYLKCKMPLRDHIYKFTKDKEFAYKKGKQNGLIRGQILSNRIKGKNFSREGEHIENYQYRVWGILDDGTILTKDNIHKYNWRDFFHHYKEEWY</sequence>
<dbReference type="EMBL" id="UINC01032270">
    <property type="protein sequence ID" value="SVB19651.1"/>
    <property type="molecule type" value="Genomic_DNA"/>
</dbReference>
<reference evidence="1" key="1">
    <citation type="submission" date="2018-05" db="EMBL/GenBank/DDBJ databases">
        <authorList>
            <person name="Lanie J.A."/>
            <person name="Ng W.-L."/>
            <person name="Kazmierczak K.M."/>
            <person name="Andrzejewski T.M."/>
            <person name="Davidsen T.M."/>
            <person name="Wayne K.J."/>
            <person name="Tettelin H."/>
            <person name="Glass J.I."/>
            <person name="Rusch D."/>
            <person name="Podicherti R."/>
            <person name="Tsui H.-C.T."/>
            <person name="Winkler M.E."/>
        </authorList>
    </citation>
    <scope>NUCLEOTIDE SEQUENCE</scope>
</reference>
<evidence type="ECO:0008006" key="2">
    <source>
        <dbReference type="Google" id="ProtNLM"/>
    </source>
</evidence>
<proteinExistence type="predicted"/>
<gene>
    <name evidence="1" type="ORF">METZ01_LOCUS172505</name>
</gene>
<name>A0A382C1N8_9ZZZZ</name>
<organism evidence="1">
    <name type="scientific">marine metagenome</name>
    <dbReference type="NCBI Taxonomy" id="408172"/>
    <lineage>
        <taxon>unclassified sequences</taxon>
        <taxon>metagenomes</taxon>
        <taxon>ecological metagenomes</taxon>
    </lineage>
</organism>
<evidence type="ECO:0000313" key="1">
    <source>
        <dbReference type="EMBL" id="SVB19651.1"/>
    </source>
</evidence>
<accession>A0A382C1N8</accession>